<dbReference type="Proteomes" id="UP000838412">
    <property type="component" value="Chromosome 13"/>
</dbReference>
<evidence type="ECO:0000313" key="3">
    <source>
        <dbReference type="Proteomes" id="UP000838412"/>
    </source>
</evidence>
<gene>
    <name evidence="2" type="primary">Hypp7199</name>
    <name evidence="2" type="ORF">BLAG_LOCUS6768</name>
</gene>
<organism evidence="2 3">
    <name type="scientific">Branchiostoma lanceolatum</name>
    <name type="common">Common lancelet</name>
    <name type="synonym">Amphioxus lanceolatum</name>
    <dbReference type="NCBI Taxonomy" id="7740"/>
    <lineage>
        <taxon>Eukaryota</taxon>
        <taxon>Metazoa</taxon>
        <taxon>Chordata</taxon>
        <taxon>Cephalochordata</taxon>
        <taxon>Leptocardii</taxon>
        <taxon>Amphioxiformes</taxon>
        <taxon>Branchiostomatidae</taxon>
        <taxon>Branchiostoma</taxon>
    </lineage>
</organism>
<evidence type="ECO:0000313" key="2">
    <source>
        <dbReference type="EMBL" id="CAH1244012.1"/>
    </source>
</evidence>
<feature type="region of interest" description="Disordered" evidence="1">
    <location>
        <begin position="31"/>
        <end position="101"/>
    </location>
</feature>
<evidence type="ECO:0000256" key="1">
    <source>
        <dbReference type="SAM" id="MobiDB-lite"/>
    </source>
</evidence>
<accession>A0A8J9YY53</accession>
<keyword evidence="3" id="KW-1185">Reference proteome</keyword>
<proteinExistence type="predicted"/>
<sequence>MFAAVVFAMIHHLQNRVMIVENRMTDLERSLLGEDPSSSPLRHVLPSGHKNAQKNPRSVGNPESGAFDALGPSDLRGEQGPVGPPAPGGEPGVVGPRDDYGMPGSVFLNPLELRTTTSPPIATVAVKKIRQDGEVSSNLKVSEGSGDVDGGQDEGHFDSEGIFGPFH</sequence>
<dbReference type="EMBL" id="OV696698">
    <property type="protein sequence ID" value="CAH1244012.1"/>
    <property type="molecule type" value="Genomic_DNA"/>
</dbReference>
<protein>
    <submittedName>
        <fullName evidence="2">Hypp7199 protein</fullName>
    </submittedName>
</protein>
<feature type="region of interest" description="Disordered" evidence="1">
    <location>
        <begin position="133"/>
        <end position="167"/>
    </location>
</feature>
<reference evidence="2" key="1">
    <citation type="submission" date="2022-01" db="EMBL/GenBank/DDBJ databases">
        <authorList>
            <person name="Braso-Vives M."/>
        </authorList>
    </citation>
    <scope>NUCLEOTIDE SEQUENCE</scope>
</reference>
<name>A0A8J9YY53_BRALA</name>
<dbReference type="AlphaFoldDB" id="A0A8J9YY53"/>